<dbReference type="EMBL" id="JAMZIH010005424">
    <property type="protein sequence ID" value="KAJ1675209.1"/>
    <property type="molecule type" value="Genomic_DNA"/>
</dbReference>
<evidence type="ECO:0000313" key="2">
    <source>
        <dbReference type="Proteomes" id="UP001145114"/>
    </source>
</evidence>
<reference evidence="1" key="1">
    <citation type="submission" date="2022-06" db="EMBL/GenBank/DDBJ databases">
        <title>Phylogenomic reconstructions and comparative analyses of Kickxellomycotina fungi.</title>
        <authorList>
            <person name="Reynolds N.K."/>
            <person name="Stajich J.E."/>
            <person name="Barry K."/>
            <person name="Grigoriev I.V."/>
            <person name="Crous P."/>
            <person name="Smith M.E."/>
        </authorList>
    </citation>
    <scope>NUCLEOTIDE SEQUENCE</scope>
    <source>
        <strain evidence="1">RSA 2271</strain>
    </source>
</reference>
<sequence>MVESDVELALIRYLDERFHDIKSLSRASQLRDSEAVSRARLDEELWKAKLVMQDITRESREAANSGSKELASLREWRERMLNRDKDAVDGWDASERELVSTLAEKLAQLRVLQRACDYLSVVHQVEVQSELCVDKSKGRDVTAAVQGFQKLIDTVKGPAGSWSNSSDQAARGAVQGQAASSLCRFLESKLQCTWKGIEAPVMGRTASTLDSLGWPKEISSLTPAQRSALKDVVNESMALQSARDSFGPLLPGLELHHASISNLMLLAEGRPPVALPIAYIVDTLLHRFRFHFEGTKKTNQPANPEWWISHLLGYMQRQVPFIETTVQSLLDTYELSDLDHGTSYIDARNEFIRSLLVAVRHKLKLDRPYYTDHPLVMAKVARELSQFDDTIRSMYFYTDSPRPGTEDADTAWKGCLGEWIEDRDLIDRWIESEGSRARDEYTDLIRDEDAFEPAYDVEDMLLSADSARPTKSSQRLINIMDGILERIQPLNDTRLAMSFILVTVIPLLRDYLEDLEMELDEFKRVSLAFLKDSTAAIASTTSTLLNLASPVGAPGIGTHTAALLGQVQRLSAWFHSALHVETTLKDWNDLTFFVLIWASFCSWRRRQQHLSPLRAFDLDSGELSEWSAAAASSPCSGDSEEGGSEEKEEEEDDDDKDDDVTFNSGGLFDFVWTKYAGVSRRVIETTIHTISKEFKSWLRPYHRKNDWALSISGFGDGNADVSDIEPGPGMPQPDVASQGSQYRILSPELVQPLAEISQTLHAVATTLFPQLQAEEIILSLAADLDRFLSGSVAMGHKFDEAGGVQFRRDMCAVFSEFGTVTTQHLGFGWRTQDHFPRTLACAQILSLPTDVERIAHESHAFDGGVEAPAAVVTLDALERVVKDALEDPAEFDTVLCTKLGIPDGSLSPSDINYLLRNRVDA</sequence>
<proteinExistence type="predicted"/>
<gene>
    <name evidence="1" type="ORF">EV182_001719</name>
</gene>
<accession>A0ACC1HF70</accession>
<organism evidence="1 2">
    <name type="scientific">Spiromyces aspiralis</name>
    <dbReference type="NCBI Taxonomy" id="68401"/>
    <lineage>
        <taxon>Eukaryota</taxon>
        <taxon>Fungi</taxon>
        <taxon>Fungi incertae sedis</taxon>
        <taxon>Zoopagomycota</taxon>
        <taxon>Kickxellomycotina</taxon>
        <taxon>Kickxellomycetes</taxon>
        <taxon>Kickxellales</taxon>
        <taxon>Kickxellaceae</taxon>
        <taxon>Spiromyces</taxon>
    </lineage>
</organism>
<name>A0ACC1HF70_9FUNG</name>
<comment type="caution">
    <text evidence="1">The sequence shown here is derived from an EMBL/GenBank/DDBJ whole genome shotgun (WGS) entry which is preliminary data.</text>
</comment>
<evidence type="ECO:0000313" key="1">
    <source>
        <dbReference type="EMBL" id="KAJ1675209.1"/>
    </source>
</evidence>
<protein>
    <submittedName>
        <fullName evidence="1">Uncharacterized protein</fullName>
    </submittedName>
</protein>
<dbReference type="Proteomes" id="UP001145114">
    <property type="component" value="Unassembled WGS sequence"/>
</dbReference>
<keyword evidence="2" id="KW-1185">Reference proteome</keyword>